<sequence length="260" mass="28983">MKFSIFALALLPLALTACQSSHLPATSGDPAISTLSTTLKTPTQILPAYTWELDRGLQRPIVLSFDQQGRLSVASGCNGLGTSWTVKDNTLSTGDMMGTMMACDAPLMEQERFISQLLQKRDIPFSLDLSDANQPKLSITTADGQKYVFTGKMTPETKYQGQAETIFLEVSPQTKACTGVAQQTCLQVKEIKYDEKGLKTQVDKDWTLFYDQIEGFQHTPNERQIIRVKRYEIKNPAADQSKYAYIFDMAVERETVKGTL</sequence>
<protein>
    <submittedName>
        <fullName evidence="3">META and DUF4377 domain-containing protein</fullName>
    </submittedName>
</protein>
<dbReference type="Pfam" id="PF14302">
    <property type="entry name" value="DUF4377"/>
    <property type="match status" value="1"/>
</dbReference>
<feature type="domain" description="DUF306" evidence="1">
    <location>
        <begin position="60"/>
        <end position="146"/>
    </location>
</feature>
<dbReference type="InterPro" id="IPR053147">
    <property type="entry name" value="Hsp_HslJ-like"/>
</dbReference>
<dbReference type="PANTHER" id="PTHR35535:SF1">
    <property type="entry name" value="HEAT SHOCK PROTEIN HSLJ"/>
    <property type="match status" value="1"/>
</dbReference>
<dbReference type="RefSeq" id="WP_125278710.1">
    <property type="nucleotide sequence ID" value="NZ_CP060811.1"/>
</dbReference>
<accession>A0A3R9B128</accession>
<organism evidence="3 4">
    <name type="scientific">Acinetobacter variabilis</name>
    <dbReference type="NCBI Taxonomy" id="70346"/>
    <lineage>
        <taxon>Bacteria</taxon>
        <taxon>Pseudomonadati</taxon>
        <taxon>Pseudomonadota</taxon>
        <taxon>Gammaproteobacteria</taxon>
        <taxon>Moraxellales</taxon>
        <taxon>Moraxellaceae</taxon>
        <taxon>Acinetobacter</taxon>
    </lineage>
</organism>
<dbReference type="InterPro" id="IPR038670">
    <property type="entry name" value="HslJ-like_sf"/>
</dbReference>
<dbReference type="PANTHER" id="PTHR35535">
    <property type="entry name" value="HEAT SHOCK PROTEIN HSLJ"/>
    <property type="match status" value="1"/>
</dbReference>
<evidence type="ECO:0000259" key="2">
    <source>
        <dbReference type="Pfam" id="PF14302"/>
    </source>
</evidence>
<feature type="domain" description="DUF4377" evidence="2">
    <location>
        <begin position="170"/>
        <end position="253"/>
    </location>
</feature>
<evidence type="ECO:0000313" key="4">
    <source>
        <dbReference type="Proteomes" id="UP000596079"/>
    </source>
</evidence>
<dbReference type="PROSITE" id="PS51257">
    <property type="entry name" value="PROKAR_LIPOPROTEIN"/>
    <property type="match status" value="1"/>
</dbReference>
<evidence type="ECO:0000259" key="1">
    <source>
        <dbReference type="Pfam" id="PF03724"/>
    </source>
</evidence>
<dbReference type="Gene3D" id="2.40.128.270">
    <property type="match status" value="1"/>
</dbReference>
<gene>
    <name evidence="3" type="ORF">IAQ69_04540</name>
</gene>
<evidence type="ECO:0000313" key="3">
    <source>
        <dbReference type="EMBL" id="QQN88949.1"/>
    </source>
</evidence>
<dbReference type="InterPro" id="IPR025485">
    <property type="entry name" value="DUF4377"/>
</dbReference>
<dbReference type="AlphaFoldDB" id="A0A3R9B128"/>
<proteinExistence type="predicted"/>
<reference evidence="3 4" key="1">
    <citation type="submission" date="2020-08" db="EMBL/GenBank/DDBJ databases">
        <title>Emergence of ISAba1-mediated novel tet(X) in Acinetobacter variabilis from a chicken farm.</title>
        <authorList>
            <person name="Peng K."/>
            <person name="Li R."/>
        </authorList>
    </citation>
    <scope>NUCLEOTIDE SEQUENCE [LARGE SCALE GENOMIC DNA]</scope>
    <source>
        <strain evidence="3 4">XM9F202-2</strain>
    </source>
</reference>
<name>A0A3R9B128_9GAMM</name>
<dbReference type="Proteomes" id="UP000596079">
    <property type="component" value="Chromosome"/>
</dbReference>
<dbReference type="InterPro" id="IPR005184">
    <property type="entry name" value="DUF306_Meta_HslJ"/>
</dbReference>
<dbReference type="EMBL" id="CP060811">
    <property type="protein sequence ID" value="QQN88949.1"/>
    <property type="molecule type" value="Genomic_DNA"/>
</dbReference>
<dbReference type="Pfam" id="PF03724">
    <property type="entry name" value="META"/>
    <property type="match status" value="1"/>
</dbReference>